<sequence length="366" mass="41464">MRLGITVVICTFNGAALLPPTLRHIAGQQVRPGIDWELLVVNNASTDNTAAVVKTEWNLAGKPVPLTLLHQPKLGLTYARELALEKARYEFIIFCDDDNWLAPDYLNRAYDLMLHNPLIGVLGGCGELIFEVPPPQWAVGHNLFANGPQSLRPGKVKHHVVYGAGCVVRKSSYKILVNSGFKSMLTDRKGKTLCAGGDYELCYAIALAGYDIWYDNSLRFKHFVPKERVQWSYYARLFRDGAQSYQVLVPYRIRVNMHSKSMVAFHAKYLSILLSYVLKLLYLLLSGLMARRASDEEKTISLKLISLKSKILSLKKYATMKENFIRIVAFEQANLAAIRRKKRAIRPFIKVWTKKIMPEVGNSSRM</sequence>
<dbReference type="PANTHER" id="PTHR43685">
    <property type="entry name" value="GLYCOSYLTRANSFERASE"/>
    <property type="match status" value="1"/>
</dbReference>
<proteinExistence type="predicted"/>
<dbReference type="RefSeq" id="WP_147921698.1">
    <property type="nucleotide sequence ID" value="NZ_VRTY01000033.1"/>
</dbReference>
<keyword evidence="1" id="KW-0472">Membrane</keyword>
<dbReference type="GO" id="GO:0016740">
    <property type="term" value="F:transferase activity"/>
    <property type="evidence" value="ECO:0007669"/>
    <property type="project" value="UniProtKB-KW"/>
</dbReference>
<reference evidence="3 4" key="1">
    <citation type="submission" date="2019-08" db="EMBL/GenBank/DDBJ databases">
        <authorList>
            <person name="Shi S."/>
        </authorList>
    </citation>
    <scope>NUCLEOTIDE SEQUENCE [LARGE SCALE GENOMIC DNA]</scope>
    <source>
        <strain evidence="3 4">GY10130</strain>
    </source>
</reference>
<keyword evidence="4" id="KW-1185">Reference proteome</keyword>
<organism evidence="3 4">
    <name type="scientific">Pontibacter qinzhouensis</name>
    <dbReference type="NCBI Taxonomy" id="2603253"/>
    <lineage>
        <taxon>Bacteria</taxon>
        <taxon>Pseudomonadati</taxon>
        <taxon>Bacteroidota</taxon>
        <taxon>Cytophagia</taxon>
        <taxon>Cytophagales</taxon>
        <taxon>Hymenobacteraceae</taxon>
        <taxon>Pontibacter</taxon>
    </lineage>
</organism>
<comment type="caution">
    <text evidence="3">The sequence shown here is derived from an EMBL/GenBank/DDBJ whole genome shotgun (WGS) entry which is preliminary data.</text>
</comment>
<keyword evidence="1" id="KW-0812">Transmembrane</keyword>
<dbReference type="EMBL" id="VRTY01000033">
    <property type="protein sequence ID" value="TXK46758.1"/>
    <property type="molecule type" value="Genomic_DNA"/>
</dbReference>
<dbReference type="Proteomes" id="UP000321926">
    <property type="component" value="Unassembled WGS sequence"/>
</dbReference>
<dbReference type="InterPro" id="IPR050834">
    <property type="entry name" value="Glycosyltransf_2"/>
</dbReference>
<dbReference type="Gene3D" id="3.90.550.10">
    <property type="entry name" value="Spore Coat Polysaccharide Biosynthesis Protein SpsA, Chain A"/>
    <property type="match status" value="1"/>
</dbReference>
<dbReference type="OrthoDB" id="786280at2"/>
<keyword evidence="3" id="KW-0808">Transferase</keyword>
<dbReference type="CDD" id="cd00761">
    <property type="entry name" value="Glyco_tranf_GTA_type"/>
    <property type="match status" value="1"/>
</dbReference>
<evidence type="ECO:0000256" key="1">
    <source>
        <dbReference type="SAM" id="Phobius"/>
    </source>
</evidence>
<evidence type="ECO:0000313" key="3">
    <source>
        <dbReference type="EMBL" id="TXK46758.1"/>
    </source>
</evidence>
<name>A0A5C8K786_9BACT</name>
<dbReference type="InterPro" id="IPR001173">
    <property type="entry name" value="Glyco_trans_2-like"/>
</dbReference>
<feature type="domain" description="Glycosyltransferase 2-like" evidence="2">
    <location>
        <begin position="6"/>
        <end position="173"/>
    </location>
</feature>
<keyword evidence="1" id="KW-1133">Transmembrane helix</keyword>
<accession>A0A5C8K786</accession>
<evidence type="ECO:0000313" key="4">
    <source>
        <dbReference type="Proteomes" id="UP000321926"/>
    </source>
</evidence>
<feature type="transmembrane region" description="Helical" evidence="1">
    <location>
        <begin position="269"/>
        <end position="290"/>
    </location>
</feature>
<dbReference type="AlphaFoldDB" id="A0A5C8K786"/>
<protein>
    <submittedName>
        <fullName evidence="3">Glycosyltransferase family 2 protein</fullName>
    </submittedName>
</protein>
<gene>
    <name evidence="3" type="ORF">FVR03_10470</name>
</gene>
<evidence type="ECO:0000259" key="2">
    <source>
        <dbReference type="Pfam" id="PF00535"/>
    </source>
</evidence>
<dbReference type="InterPro" id="IPR029044">
    <property type="entry name" value="Nucleotide-diphossugar_trans"/>
</dbReference>
<dbReference type="Pfam" id="PF00535">
    <property type="entry name" value="Glycos_transf_2"/>
    <property type="match status" value="1"/>
</dbReference>
<dbReference type="SUPFAM" id="SSF53448">
    <property type="entry name" value="Nucleotide-diphospho-sugar transferases"/>
    <property type="match status" value="1"/>
</dbReference>
<dbReference type="PANTHER" id="PTHR43685:SF2">
    <property type="entry name" value="GLYCOSYLTRANSFERASE 2-LIKE DOMAIN-CONTAINING PROTEIN"/>
    <property type="match status" value="1"/>
</dbReference>